<dbReference type="AlphaFoldDB" id="A0AAX3MVL7"/>
<evidence type="ECO:0000313" key="9">
    <source>
        <dbReference type="Proteomes" id="UP001220962"/>
    </source>
</evidence>
<evidence type="ECO:0000313" key="8">
    <source>
        <dbReference type="EMBL" id="WDI00145.1"/>
    </source>
</evidence>
<dbReference type="GO" id="GO:0005886">
    <property type="term" value="C:plasma membrane"/>
    <property type="evidence" value="ECO:0007669"/>
    <property type="project" value="UniProtKB-SubCell"/>
</dbReference>
<feature type="transmembrane region" description="Helical" evidence="6">
    <location>
        <begin position="155"/>
        <end position="182"/>
    </location>
</feature>
<dbReference type="EMBL" id="CP118101">
    <property type="protein sequence ID" value="WDH80460.1"/>
    <property type="molecule type" value="Genomic_DNA"/>
</dbReference>
<evidence type="ECO:0000256" key="3">
    <source>
        <dbReference type="ARBA" id="ARBA00022692"/>
    </source>
</evidence>
<dbReference type="EMBL" id="CP118108">
    <property type="protein sequence ID" value="WDI00145.1"/>
    <property type="molecule type" value="Genomic_DNA"/>
</dbReference>
<evidence type="ECO:0000256" key="2">
    <source>
        <dbReference type="ARBA" id="ARBA00009142"/>
    </source>
</evidence>
<dbReference type="Pfam" id="PF01925">
    <property type="entry name" value="TauE"/>
    <property type="match status" value="1"/>
</dbReference>
<evidence type="ECO:0000256" key="5">
    <source>
        <dbReference type="ARBA" id="ARBA00023136"/>
    </source>
</evidence>
<evidence type="ECO:0000256" key="6">
    <source>
        <dbReference type="RuleBase" id="RU363041"/>
    </source>
</evidence>
<gene>
    <name evidence="7" type="ORF">PUW23_12860</name>
    <name evidence="8" type="ORF">PUW25_12525</name>
</gene>
<keyword evidence="5 6" id="KW-0472">Membrane</keyword>
<dbReference type="Proteomes" id="UP001221519">
    <property type="component" value="Chromosome"/>
</dbReference>
<feature type="transmembrane region" description="Helical" evidence="6">
    <location>
        <begin position="44"/>
        <end position="64"/>
    </location>
</feature>
<dbReference type="InterPro" id="IPR002781">
    <property type="entry name" value="TM_pro_TauE-like"/>
</dbReference>
<evidence type="ECO:0000313" key="7">
    <source>
        <dbReference type="EMBL" id="WDH80460.1"/>
    </source>
</evidence>
<feature type="transmembrane region" description="Helical" evidence="6">
    <location>
        <begin position="188"/>
        <end position="212"/>
    </location>
</feature>
<feature type="transmembrane region" description="Helical" evidence="6">
    <location>
        <begin position="7"/>
        <end position="32"/>
    </location>
</feature>
<dbReference type="RefSeq" id="WP_047911774.1">
    <property type="nucleotide sequence ID" value="NZ_CP118101.1"/>
</dbReference>
<protein>
    <recommendedName>
        <fullName evidence="6">Probable membrane transporter protein</fullName>
    </recommendedName>
</protein>
<organism evidence="7 9">
    <name type="scientific">Paenibacillus urinalis</name>
    <dbReference type="NCBI Taxonomy" id="521520"/>
    <lineage>
        <taxon>Bacteria</taxon>
        <taxon>Bacillati</taxon>
        <taxon>Bacillota</taxon>
        <taxon>Bacilli</taxon>
        <taxon>Bacillales</taxon>
        <taxon>Paenibacillaceae</taxon>
        <taxon>Paenibacillus</taxon>
    </lineage>
</organism>
<sequence>MIEIVVLLLVGVLSSLCGAVVGLGGGFIIVPFLAFAYDMPVSEIVGTSLAVLVFGSLSSTIAYVKQRRIDMKSGTLFAVAMIPGSVLGAFTANIVSNRGFFVALGVFLLCMALFLLKKPQKSQNSLLKPTVTRAFSDASGTTHTYSFNLKAGVSIALVVGFISSFFGIGGGSVMVPTMVMLLSFPAHIAAATSSLSILISATSGSIAHLALGHIDFMKLLWLAAGSLIGSQLGARIASKLPGGVILRFLSIALIFVAIRLMFKS</sequence>
<feature type="transmembrane region" description="Helical" evidence="6">
    <location>
        <begin position="100"/>
        <end position="116"/>
    </location>
</feature>
<keyword evidence="6" id="KW-1003">Cell membrane</keyword>
<keyword evidence="10" id="KW-1185">Reference proteome</keyword>
<accession>A0AAX3MVL7</accession>
<dbReference type="InterPro" id="IPR051598">
    <property type="entry name" value="TSUP/Inactive_protease-like"/>
</dbReference>
<comment type="similarity">
    <text evidence="2 6">Belongs to the 4-toluene sulfonate uptake permease (TSUP) (TC 2.A.102) family.</text>
</comment>
<feature type="transmembrane region" description="Helical" evidence="6">
    <location>
        <begin position="219"/>
        <end position="238"/>
    </location>
</feature>
<feature type="transmembrane region" description="Helical" evidence="6">
    <location>
        <begin position="76"/>
        <end position="94"/>
    </location>
</feature>
<name>A0AAX3MVL7_9BACL</name>
<feature type="transmembrane region" description="Helical" evidence="6">
    <location>
        <begin position="244"/>
        <end position="262"/>
    </location>
</feature>
<dbReference type="PANTHER" id="PTHR43701:SF2">
    <property type="entry name" value="MEMBRANE TRANSPORTER PROTEIN YJNA-RELATED"/>
    <property type="match status" value="1"/>
</dbReference>
<dbReference type="Proteomes" id="UP001220962">
    <property type="component" value="Chromosome"/>
</dbReference>
<evidence type="ECO:0000256" key="4">
    <source>
        <dbReference type="ARBA" id="ARBA00022989"/>
    </source>
</evidence>
<reference evidence="7 10" key="1">
    <citation type="submission" date="2023-02" db="EMBL/GenBank/DDBJ databases">
        <title>Pathogen: clinical or host-associated sample.</title>
        <authorList>
            <person name="Hergert J."/>
            <person name="Casey R."/>
            <person name="Wagner J."/>
            <person name="Young E.L."/>
            <person name="Oakeson K.F."/>
        </authorList>
    </citation>
    <scope>NUCLEOTIDE SEQUENCE</scope>
    <source>
        <strain evidence="8 10">2022CK-00829</strain>
        <strain evidence="7">2022CK-00830</strain>
    </source>
</reference>
<keyword evidence="4 6" id="KW-1133">Transmembrane helix</keyword>
<dbReference type="PANTHER" id="PTHR43701">
    <property type="entry name" value="MEMBRANE TRANSPORTER PROTEIN MJ0441-RELATED"/>
    <property type="match status" value="1"/>
</dbReference>
<proteinExistence type="inferred from homology"/>
<evidence type="ECO:0000313" key="10">
    <source>
        <dbReference type="Proteomes" id="UP001221519"/>
    </source>
</evidence>
<keyword evidence="3 6" id="KW-0812">Transmembrane</keyword>
<comment type="subcellular location">
    <subcellularLocation>
        <location evidence="6">Cell membrane</location>
        <topology evidence="6">Multi-pass membrane protein</topology>
    </subcellularLocation>
    <subcellularLocation>
        <location evidence="1">Membrane</location>
        <topology evidence="1">Multi-pass membrane protein</topology>
    </subcellularLocation>
</comment>
<evidence type="ECO:0000256" key="1">
    <source>
        <dbReference type="ARBA" id="ARBA00004141"/>
    </source>
</evidence>